<accession>A0ABM0GXJ6</accession>
<name>A0ABM0GXJ6_SACKO</name>
<evidence type="ECO:0000256" key="3">
    <source>
        <dbReference type="SAM" id="MobiDB-lite"/>
    </source>
</evidence>
<feature type="domain" description="BTB" evidence="4">
    <location>
        <begin position="294"/>
        <end position="359"/>
    </location>
</feature>
<dbReference type="Proteomes" id="UP000694865">
    <property type="component" value="Unplaced"/>
</dbReference>
<dbReference type="SUPFAM" id="SSF117281">
    <property type="entry name" value="Kelch motif"/>
    <property type="match status" value="1"/>
</dbReference>
<dbReference type="SMART" id="SM00225">
    <property type="entry name" value="BTB"/>
    <property type="match status" value="2"/>
</dbReference>
<organism evidence="5 6">
    <name type="scientific">Saccoglossus kowalevskii</name>
    <name type="common">Acorn worm</name>
    <dbReference type="NCBI Taxonomy" id="10224"/>
    <lineage>
        <taxon>Eukaryota</taxon>
        <taxon>Metazoa</taxon>
        <taxon>Hemichordata</taxon>
        <taxon>Enteropneusta</taxon>
        <taxon>Harrimaniidae</taxon>
        <taxon>Saccoglossus</taxon>
    </lineage>
</organism>
<proteinExistence type="predicted"/>
<dbReference type="InterPro" id="IPR011333">
    <property type="entry name" value="SKP1/BTB/POZ_sf"/>
</dbReference>
<dbReference type="InterPro" id="IPR006652">
    <property type="entry name" value="Kelch_1"/>
</dbReference>
<evidence type="ECO:0000256" key="2">
    <source>
        <dbReference type="ARBA" id="ARBA00022737"/>
    </source>
</evidence>
<dbReference type="Gene3D" id="1.25.40.420">
    <property type="match status" value="1"/>
</dbReference>
<dbReference type="GeneID" id="100366627"/>
<dbReference type="PANTHER" id="PTHR24412">
    <property type="entry name" value="KELCH PROTEIN"/>
    <property type="match status" value="1"/>
</dbReference>
<keyword evidence="5" id="KW-1185">Reference proteome</keyword>
<feature type="domain" description="BTB" evidence="4">
    <location>
        <begin position="159"/>
        <end position="224"/>
    </location>
</feature>
<dbReference type="Gene3D" id="3.30.710.10">
    <property type="entry name" value="Potassium Channel Kv1.1, Chain A"/>
    <property type="match status" value="2"/>
</dbReference>
<dbReference type="InterPro" id="IPR011705">
    <property type="entry name" value="BACK"/>
</dbReference>
<feature type="region of interest" description="Disordered" evidence="3">
    <location>
        <begin position="25"/>
        <end position="50"/>
    </location>
</feature>
<keyword evidence="2" id="KW-0677">Repeat</keyword>
<evidence type="ECO:0000313" key="6">
    <source>
        <dbReference type="RefSeq" id="XP_002739550.1"/>
    </source>
</evidence>
<dbReference type="RefSeq" id="XP_002739550.1">
    <property type="nucleotide sequence ID" value="XM_002739504.2"/>
</dbReference>
<dbReference type="PROSITE" id="PS50097">
    <property type="entry name" value="BTB"/>
    <property type="match status" value="2"/>
</dbReference>
<dbReference type="PANTHER" id="PTHR24412:SF497">
    <property type="entry name" value="KELCH-LIKE PROTEIN 18"/>
    <property type="match status" value="1"/>
</dbReference>
<reference evidence="6" key="1">
    <citation type="submission" date="2025-08" db="UniProtKB">
        <authorList>
            <consortium name="RefSeq"/>
        </authorList>
    </citation>
    <scope>IDENTIFICATION</scope>
    <source>
        <tissue evidence="6">Testes</tissue>
    </source>
</reference>
<dbReference type="Pfam" id="PF00651">
    <property type="entry name" value="BTB"/>
    <property type="match status" value="2"/>
</dbReference>
<evidence type="ECO:0000256" key="1">
    <source>
        <dbReference type="ARBA" id="ARBA00022441"/>
    </source>
</evidence>
<dbReference type="SMART" id="SM00875">
    <property type="entry name" value="BACK"/>
    <property type="match status" value="1"/>
</dbReference>
<dbReference type="Pfam" id="PF01344">
    <property type="entry name" value="Kelch_1"/>
    <property type="match status" value="2"/>
</dbReference>
<evidence type="ECO:0000259" key="4">
    <source>
        <dbReference type="PROSITE" id="PS50097"/>
    </source>
</evidence>
<keyword evidence="1" id="KW-0880">Kelch repeat</keyword>
<dbReference type="InterPro" id="IPR015915">
    <property type="entry name" value="Kelch-typ_b-propeller"/>
</dbReference>
<dbReference type="InterPro" id="IPR000210">
    <property type="entry name" value="BTB/POZ_dom"/>
</dbReference>
<sequence length="843" mass="95013">MGCCQSGSKKKVVDPEPGNYIYPSITPSSEDGGHADIPMSNITSNGKVKDKDNCVKRPLNINLSNNALGSKTSLVSTERSQSILALSDSPCSISQVKASCYSLRSISSYATLRSSFLSVYSAISLRSLTETEEEHRIDPSYAVKLLSDLNNFRKENRFTDVLLCAGDVEIPGHRVVLAASSPYILSIFAIEALEDGRLYLDYIEPDILHLLVEYIYTSKLSVTKENVGALIKGTQTLQLNSAEQACQEFVLNLENQDENGNGETASTKSVLYQPYHAIETLLGLNDMRREEIFTDVTFKAEDEEFVCHCVVMATTGDYFEKLLEGSDDEHVKISIKNASASVMKRLVEYTYTSNLDIHHENAKDILALASILRHDAVLEKCTEFLKRRITPANCLGVQSLARKHGVEQLEKAATKVAVMNFKEVRLHPEFFEMCLNQIERLISEDTLDVKTESEVYSAVMQWVKHDVEKRKVYLPELMQSVRLSYLSPKFLEEIPAAEPLIQESEACKKLIRDATIVHLVIRKGKFHRDPRPKARYSFGEVMVIVGGKNKNEQWIKDVQYYHPNERHWYSLASMENDSVEYKVTTLNNDIYVVGGLNCNRVSGETWRYDSLYNDWSRASDLRVGRYLHSLGVANNRIYAIGGQSSLDDNSQSLKSVEKFDRKLNTWQQVQEMYHGVLEPAVTSCGWKLYVISRKDDGDDCVVQYFDISNKTWSVVDSVNITGPVQIAGTIRGQVYIVGGKSKFAVQVYKPDTNELSSGTCEEHAEEHSRDLYSGTILNRRVYVTGGRWVIGKEDDDALTMVTNNMESYDPVQDEWTTMKTVPKALTKHGCVTIRQYIGLPKSK</sequence>
<protein>
    <submittedName>
        <fullName evidence="6">Kelch-like protein 29-like</fullName>
    </submittedName>
</protein>
<evidence type="ECO:0000313" key="5">
    <source>
        <dbReference type="Proteomes" id="UP000694865"/>
    </source>
</evidence>
<dbReference type="SMART" id="SM00612">
    <property type="entry name" value="Kelch"/>
    <property type="match status" value="4"/>
</dbReference>
<gene>
    <name evidence="6" type="primary">LOC100366627</name>
</gene>
<dbReference type="Gene3D" id="2.120.10.80">
    <property type="entry name" value="Kelch-type beta propeller"/>
    <property type="match status" value="2"/>
</dbReference>
<dbReference type="SUPFAM" id="SSF54695">
    <property type="entry name" value="POZ domain"/>
    <property type="match status" value="2"/>
</dbReference>
<dbReference type="Pfam" id="PF07707">
    <property type="entry name" value="BACK"/>
    <property type="match status" value="1"/>
</dbReference>